<dbReference type="InterPro" id="IPR021352">
    <property type="entry name" value="DUF2971"/>
</dbReference>
<gene>
    <name evidence="1" type="ORF">D9K80_18455</name>
</gene>
<dbReference type="Pfam" id="PF11185">
    <property type="entry name" value="DUF2971"/>
    <property type="match status" value="1"/>
</dbReference>
<comment type="caution">
    <text evidence="1">The sequence shown here is derived from an EMBL/GenBank/DDBJ whole genome shotgun (WGS) entry which is preliminary data.</text>
</comment>
<evidence type="ECO:0000313" key="1">
    <source>
        <dbReference type="EMBL" id="RLL27161.1"/>
    </source>
</evidence>
<reference evidence="1 2" key="1">
    <citation type="submission" date="2018-09" db="EMBL/GenBank/DDBJ databases">
        <title>The draft genome of Acinetobacter sp. strains.</title>
        <authorList>
            <person name="Qin J."/>
            <person name="Feng Y."/>
            <person name="Zong Z."/>
        </authorList>
    </citation>
    <scope>NUCLEOTIDE SEQUENCE [LARGE SCALE GENOMIC DNA]</scope>
    <source>
        <strain evidence="1 2">WCHAc060003</strain>
    </source>
</reference>
<name>A0A498CS35_9GAMM</name>
<evidence type="ECO:0000313" key="2">
    <source>
        <dbReference type="Proteomes" id="UP000267166"/>
    </source>
</evidence>
<dbReference type="RefSeq" id="WP_121595092.1">
    <property type="nucleotide sequence ID" value="NZ_RCHD01000109.1"/>
</dbReference>
<proteinExistence type="predicted"/>
<sequence>MILYKYYNFESGKIALESERVGFRSPQHFNDPFEASLIEGKSHTGDLVKNIRDAVAILSLTRDPLNPLMWAHYGDEHKGFVIGYEVKDPFFQCEKSNLIPVQKGNIIYTKTKPFIKTSTVVTTNLCNTIEGLHNEGDLKSLELINHLFLNKDTIWSYEEEVRIVKRTYSAGMEMQEFFGNPYNRFQEPTEEISPGYCKIKIPGLKIYDYQVRIKEVYLGERNPILENRDQKNLDYLAKIQKKGRKIYSVSVDSKSWNLIKTQLSH</sequence>
<protein>
    <submittedName>
        <fullName evidence="1">DUF2971 domain-containing protein</fullName>
    </submittedName>
</protein>
<accession>A0A498CS35</accession>
<dbReference type="AlphaFoldDB" id="A0A498CS35"/>
<dbReference type="EMBL" id="RCHD01000109">
    <property type="protein sequence ID" value="RLL27161.1"/>
    <property type="molecule type" value="Genomic_DNA"/>
</dbReference>
<dbReference type="Proteomes" id="UP000267166">
    <property type="component" value="Unassembled WGS sequence"/>
</dbReference>
<organism evidence="1 2">
    <name type="scientific">Acinetobacter cumulans</name>
    <dbReference type="NCBI Taxonomy" id="2136182"/>
    <lineage>
        <taxon>Bacteria</taxon>
        <taxon>Pseudomonadati</taxon>
        <taxon>Pseudomonadota</taxon>
        <taxon>Gammaproteobacteria</taxon>
        <taxon>Moraxellales</taxon>
        <taxon>Moraxellaceae</taxon>
        <taxon>Acinetobacter</taxon>
    </lineage>
</organism>